<sequence length="454" mass="50693">MTAINATGGGTLHNVEVNDEEASQTCLYCANLKVLRDLLPPKRCDYCRKWRCQFCTLKFPLLGARKGLPKKLKGNSRICMQCFGQIWQDNEAANSPDMPRRLGGAAKHVPVADTLGCRRELRGVSFVERDSMIESGRRGSMIDSSRRSSTMGSSRRGSMHETERRESMLVDQVWARSGSFSDTHRYSFMDSSSDNDLAKRPLTSRVRHGGVSYRMASFLGLVAGDGADRTSMNSAIGLWMSLFAASILLVIALADGFSFHQRLCYCVATYGFFLTLHPWIYAGRMDISTSDKPNLHKRSVQSNAVAPKTPTQVRPRRRTLSVVPGSGSVQAEYKLRLHELKETLAYYLSDECPWKMIKTTKGGDIYEMTANKTPFAIFKIEVLITGISMDRFLDFVDSKDPKDRCLWDLNEANFEVIETFDASDLNEDADVSVCVNTQKPFLGGLVASRESGLC</sequence>
<dbReference type="SUPFAM" id="SSF55961">
    <property type="entry name" value="Bet v1-like"/>
    <property type="match status" value="1"/>
</dbReference>
<dbReference type="InterPro" id="IPR023393">
    <property type="entry name" value="START-like_dom_sf"/>
</dbReference>
<dbReference type="GeneID" id="9471249"/>
<name>D0NWD5_PHYIT</name>
<feature type="region of interest" description="Disordered" evidence="1">
    <location>
        <begin position="137"/>
        <end position="162"/>
    </location>
</feature>
<reference evidence="4" key="1">
    <citation type="journal article" date="2009" name="Nature">
        <title>Genome sequence and analysis of the Irish potato famine pathogen Phytophthora infestans.</title>
        <authorList>
            <consortium name="The Broad Institute Genome Sequencing Platform"/>
            <person name="Haas B.J."/>
            <person name="Kamoun S."/>
            <person name="Zody M.C."/>
            <person name="Jiang R.H."/>
            <person name="Handsaker R.E."/>
            <person name="Cano L.M."/>
            <person name="Grabherr M."/>
            <person name="Kodira C.D."/>
            <person name="Raffaele S."/>
            <person name="Torto-Alalibo T."/>
            <person name="Bozkurt T.O."/>
            <person name="Ah-Fong A.M."/>
            <person name="Alvarado L."/>
            <person name="Anderson V.L."/>
            <person name="Armstrong M.R."/>
            <person name="Avrova A."/>
            <person name="Baxter L."/>
            <person name="Beynon J."/>
            <person name="Boevink P.C."/>
            <person name="Bollmann S.R."/>
            <person name="Bos J.I."/>
            <person name="Bulone V."/>
            <person name="Cai G."/>
            <person name="Cakir C."/>
            <person name="Carrington J.C."/>
            <person name="Chawner M."/>
            <person name="Conti L."/>
            <person name="Costanzo S."/>
            <person name="Ewan R."/>
            <person name="Fahlgren N."/>
            <person name="Fischbach M.A."/>
            <person name="Fugelstad J."/>
            <person name="Gilroy E.M."/>
            <person name="Gnerre S."/>
            <person name="Green P.J."/>
            <person name="Grenville-Briggs L.J."/>
            <person name="Griffith J."/>
            <person name="Grunwald N.J."/>
            <person name="Horn K."/>
            <person name="Horner N.R."/>
            <person name="Hu C.H."/>
            <person name="Huitema E."/>
            <person name="Jeong D.H."/>
            <person name="Jones A.M."/>
            <person name="Jones J.D."/>
            <person name="Jones R.W."/>
            <person name="Karlsson E.K."/>
            <person name="Kunjeti S.G."/>
            <person name="Lamour K."/>
            <person name="Liu Z."/>
            <person name="Ma L."/>
            <person name="Maclean D."/>
            <person name="Chibucos M.C."/>
            <person name="McDonald H."/>
            <person name="McWalters J."/>
            <person name="Meijer H.J."/>
            <person name="Morgan W."/>
            <person name="Morris P.F."/>
            <person name="Munro C.A."/>
            <person name="O'Neill K."/>
            <person name="Ospina-Giraldo M."/>
            <person name="Pinzon A."/>
            <person name="Pritchard L."/>
            <person name="Ramsahoye B."/>
            <person name="Ren Q."/>
            <person name="Restrepo S."/>
            <person name="Roy S."/>
            <person name="Sadanandom A."/>
            <person name="Savidor A."/>
            <person name="Schornack S."/>
            <person name="Schwartz D.C."/>
            <person name="Schumann U.D."/>
            <person name="Schwessinger B."/>
            <person name="Seyer L."/>
            <person name="Sharpe T."/>
            <person name="Silvar C."/>
            <person name="Song J."/>
            <person name="Studholme D.J."/>
            <person name="Sykes S."/>
            <person name="Thines M."/>
            <person name="van de Vondervoort P.J."/>
            <person name="Phuntumart V."/>
            <person name="Wawra S."/>
            <person name="Weide R."/>
            <person name="Win J."/>
            <person name="Young C."/>
            <person name="Zhou S."/>
            <person name="Fry W."/>
            <person name="Meyers B.C."/>
            <person name="van West P."/>
            <person name="Ristaino J."/>
            <person name="Govers F."/>
            <person name="Birch P.R."/>
            <person name="Whisson S.C."/>
            <person name="Judelson H.S."/>
            <person name="Nusbaum C."/>
        </authorList>
    </citation>
    <scope>NUCLEOTIDE SEQUENCE [LARGE SCALE GENOMIC DNA]</scope>
    <source>
        <strain evidence="4">T30-4</strain>
    </source>
</reference>
<accession>D0NWD5</accession>
<dbReference type="Gene3D" id="3.30.530.20">
    <property type="match status" value="1"/>
</dbReference>
<feature type="region of interest" description="Disordered" evidence="1">
    <location>
        <begin position="292"/>
        <end position="312"/>
    </location>
</feature>
<evidence type="ECO:0000313" key="4">
    <source>
        <dbReference type="Proteomes" id="UP000006643"/>
    </source>
</evidence>
<feature type="compositionally biased region" description="Low complexity" evidence="1">
    <location>
        <begin position="147"/>
        <end position="156"/>
    </location>
</feature>
<dbReference type="KEGG" id="pif:PITG_17481"/>
<feature type="compositionally biased region" description="Polar residues" evidence="1">
    <location>
        <begin position="300"/>
        <end position="312"/>
    </location>
</feature>
<dbReference type="RefSeq" id="XP_002896545.1">
    <property type="nucleotide sequence ID" value="XM_002896499.1"/>
</dbReference>
<evidence type="ECO:0000256" key="2">
    <source>
        <dbReference type="SAM" id="Phobius"/>
    </source>
</evidence>
<keyword evidence="2" id="KW-1133">Transmembrane helix</keyword>
<organism evidence="3 4">
    <name type="scientific">Phytophthora infestans (strain T30-4)</name>
    <name type="common">Potato late blight agent</name>
    <dbReference type="NCBI Taxonomy" id="403677"/>
    <lineage>
        <taxon>Eukaryota</taxon>
        <taxon>Sar</taxon>
        <taxon>Stramenopiles</taxon>
        <taxon>Oomycota</taxon>
        <taxon>Peronosporomycetes</taxon>
        <taxon>Peronosporales</taxon>
        <taxon>Peronosporaceae</taxon>
        <taxon>Phytophthora</taxon>
    </lineage>
</organism>
<dbReference type="OrthoDB" id="196858at2759"/>
<dbReference type="EMBL" id="DS028175">
    <property type="protein sequence ID" value="EEY66991.1"/>
    <property type="molecule type" value="Genomic_DNA"/>
</dbReference>
<evidence type="ECO:0000256" key="1">
    <source>
        <dbReference type="SAM" id="MobiDB-lite"/>
    </source>
</evidence>
<feature type="transmembrane region" description="Helical" evidence="2">
    <location>
        <begin position="236"/>
        <end position="254"/>
    </location>
</feature>
<dbReference type="STRING" id="403677.D0NWD5"/>
<evidence type="ECO:0008006" key="5">
    <source>
        <dbReference type="Google" id="ProtNLM"/>
    </source>
</evidence>
<keyword evidence="2" id="KW-0472">Membrane</keyword>
<dbReference type="HOGENOM" id="CLU_508552_0_0_1"/>
<dbReference type="InParanoid" id="D0NWD5"/>
<dbReference type="eggNOG" id="ENOG502SSNG">
    <property type="taxonomic scope" value="Eukaryota"/>
</dbReference>
<dbReference type="AlphaFoldDB" id="D0NWD5"/>
<dbReference type="OMA" id="HQRLWYC"/>
<keyword evidence="4" id="KW-1185">Reference proteome</keyword>
<evidence type="ECO:0000313" key="3">
    <source>
        <dbReference type="EMBL" id="EEY66991.1"/>
    </source>
</evidence>
<dbReference type="Proteomes" id="UP000006643">
    <property type="component" value="Unassembled WGS sequence"/>
</dbReference>
<gene>
    <name evidence="3" type="ORF">PITG_17481</name>
</gene>
<feature type="transmembrane region" description="Helical" evidence="2">
    <location>
        <begin position="263"/>
        <end position="282"/>
    </location>
</feature>
<dbReference type="VEuPathDB" id="FungiDB:PITG_17481"/>
<proteinExistence type="predicted"/>
<protein>
    <recommendedName>
        <fullName evidence="5">START domain-containing protein</fullName>
    </recommendedName>
</protein>
<keyword evidence="2" id="KW-0812">Transmembrane</keyword>